<reference evidence="2" key="1">
    <citation type="submission" date="2022-03" db="EMBL/GenBank/DDBJ databases">
        <title>Draft genome sequence of Aduncisulcus paluster, a free-living microaerophilic Fornicata.</title>
        <authorList>
            <person name="Yuyama I."/>
            <person name="Kume K."/>
            <person name="Tamura T."/>
            <person name="Inagaki Y."/>
            <person name="Hashimoto T."/>
        </authorList>
    </citation>
    <scope>NUCLEOTIDE SEQUENCE</scope>
    <source>
        <strain evidence="2">NY0171</strain>
    </source>
</reference>
<gene>
    <name evidence="2" type="ORF">ADUPG1_000885</name>
</gene>
<feature type="non-terminal residue" evidence="2">
    <location>
        <position position="261"/>
    </location>
</feature>
<name>A0ABQ5KBJ7_9EUKA</name>
<protein>
    <submittedName>
        <fullName evidence="2">Uncharacterized protein</fullName>
    </submittedName>
</protein>
<comment type="caution">
    <text evidence="2">The sequence shown here is derived from an EMBL/GenBank/DDBJ whole genome shotgun (WGS) entry which is preliminary data.</text>
</comment>
<feature type="region of interest" description="Disordered" evidence="1">
    <location>
        <begin position="218"/>
        <end position="261"/>
    </location>
</feature>
<organism evidence="2 3">
    <name type="scientific">Aduncisulcus paluster</name>
    <dbReference type="NCBI Taxonomy" id="2918883"/>
    <lineage>
        <taxon>Eukaryota</taxon>
        <taxon>Metamonada</taxon>
        <taxon>Carpediemonas-like organisms</taxon>
        <taxon>Aduncisulcus</taxon>
    </lineage>
</organism>
<proteinExistence type="predicted"/>
<feature type="region of interest" description="Disordered" evidence="1">
    <location>
        <begin position="22"/>
        <end position="83"/>
    </location>
</feature>
<feature type="region of interest" description="Disordered" evidence="1">
    <location>
        <begin position="125"/>
        <end position="146"/>
    </location>
</feature>
<feature type="compositionally biased region" description="Basic and acidic residues" evidence="1">
    <location>
        <begin position="133"/>
        <end position="146"/>
    </location>
</feature>
<evidence type="ECO:0000313" key="3">
    <source>
        <dbReference type="Proteomes" id="UP001057375"/>
    </source>
</evidence>
<feature type="compositionally biased region" description="Basic and acidic residues" evidence="1">
    <location>
        <begin position="243"/>
        <end position="253"/>
    </location>
</feature>
<dbReference type="Proteomes" id="UP001057375">
    <property type="component" value="Unassembled WGS sequence"/>
</dbReference>
<evidence type="ECO:0000256" key="1">
    <source>
        <dbReference type="SAM" id="MobiDB-lite"/>
    </source>
</evidence>
<evidence type="ECO:0000313" key="2">
    <source>
        <dbReference type="EMBL" id="GKT28819.1"/>
    </source>
</evidence>
<sequence length="261" mass="26499">MSGSLFKRSLIDKKDETFTSTPSIHYTIDCSGSDGKPGVNGTDRSKYKPLSDPLSSVTPRPSTAKGIPGARGGNGMDGDTVGDKEFILTGDERSMSIQDTSGGSQPTTLYSFSPVEAKEGIVHIDCSGGDGGRGGDGEPGQKGKRGDAGIVQKITLAAGQKVPRDLLREIRGKDGSMGGTGAPGGAAGNGGNGGVVILKSKEPDMFYCVSVDVKGGLPGEGGFSGKGGEGGEPGEPGMLTVIQEKKVKDKSTTSKEGTPTT</sequence>
<feature type="compositionally biased region" description="Gly residues" evidence="1">
    <location>
        <begin position="218"/>
        <end position="234"/>
    </location>
</feature>
<accession>A0ABQ5KBJ7</accession>
<dbReference type="EMBL" id="BQXS01000487">
    <property type="protein sequence ID" value="GKT28819.1"/>
    <property type="molecule type" value="Genomic_DNA"/>
</dbReference>
<keyword evidence="3" id="KW-1185">Reference proteome</keyword>